<evidence type="ECO:0000313" key="2">
    <source>
        <dbReference type="EMBL" id="GBO03392.1"/>
    </source>
</evidence>
<dbReference type="EMBL" id="BGPR01030702">
    <property type="protein sequence ID" value="GBO03392.1"/>
    <property type="molecule type" value="Genomic_DNA"/>
</dbReference>
<evidence type="ECO:0000313" key="1">
    <source>
        <dbReference type="EMBL" id="GBO03383.1"/>
    </source>
</evidence>
<evidence type="ECO:0000313" key="3">
    <source>
        <dbReference type="Proteomes" id="UP000499080"/>
    </source>
</evidence>
<protein>
    <submittedName>
        <fullName evidence="1">Uncharacterized protein</fullName>
    </submittedName>
</protein>
<accession>A0A4Y2TRW5</accession>
<gene>
    <name evidence="1" type="ORF">AVEN_122203_1</name>
    <name evidence="2" type="ORF">AVEN_88713_1</name>
</gene>
<dbReference type="Proteomes" id="UP000499080">
    <property type="component" value="Unassembled WGS sequence"/>
</dbReference>
<proteinExistence type="predicted"/>
<reference evidence="1 3" key="1">
    <citation type="journal article" date="2019" name="Sci. Rep.">
        <title>Orb-weaving spider Araneus ventricosus genome elucidates the spidroin gene catalogue.</title>
        <authorList>
            <person name="Kono N."/>
            <person name="Nakamura H."/>
            <person name="Ohtoshi R."/>
            <person name="Moran D.A.P."/>
            <person name="Shinohara A."/>
            <person name="Yoshida Y."/>
            <person name="Fujiwara M."/>
            <person name="Mori M."/>
            <person name="Tomita M."/>
            <person name="Arakawa K."/>
        </authorList>
    </citation>
    <scope>NUCLEOTIDE SEQUENCE [LARGE SCALE GENOMIC DNA]</scope>
</reference>
<organism evidence="1 3">
    <name type="scientific">Araneus ventricosus</name>
    <name type="common">Orbweaver spider</name>
    <name type="synonym">Epeira ventricosa</name>
    <dbReference type="NCBI Taxonomy" id="182803"/>
    <lineage>
        <taxon>Eukaryota</taxon>
        <taxon>Metazoa</taxon>
        <taxon>Ecdysozoa</taxon>
        <taxon>Arthropoda</taxon>
        <taxon>Chelicerata</taxon>
        <taxon>Arachnida</taxon>
        <taxon>Araneae</taxon>
        <taxon>Araneomorphae</taxon>
        <taxon>Entelegynae</taxon>
        <taxon>Araneoidea</taxon>
        <taxon>Araneidae</taxon>
        <taxon>Araneus</taxon>
    </lineage>
</organism>
<sequence length="95" mass="11010">MKFKRSPIQADLEYKTATDEDTPAQALAAMARSPTKGTRRLSAQIGIRKSSAMLNLRDKALFRQRVAWQTSSRSRFVFVDCGRWNYELSRRYYDA</sequence>
<keyword evidence="3" id="KW-1185">Reference proteome</keyword>
<name>A0A4Y2TRW5_ARAVE</name>
<comment type="caution">
    <text evidence="1">The sequence shown here is derived from an EMBL/GenBank/DDBJ whole genome shotgun (WGS) entry which is preliminary data.</text>
</comment>
<dbReference type="AlphaFoldDB" id="A0A4Y2TRW5"/>
<dbReference type="EMBL" id="BGPR01030698">
    <property type="protein sequence ID" value="GBO03383.1"/>
    <property type="molecule type" value="Genomic_DNA"/>
</dbReference>